<dbReference type="Proteomes" id="UP001497680">
    <property type="component" value="Unassembled WGS sequence"/>
</dbReference>
<sequence>MELPTDGSTQAELPIDDSNQYDKFSIDEELDPTKSYPVSERSKESRAFQDNFPKILSHLRTKRIEWESVECVGRLSPEKKIRTTVLIGFSTLPDPESQDIIKWDLKSVMTDPPLPVEFVEGGFVEEKHHGFKERQQPL</sequence>
<evidence type="ECO:0000313" key="1">
    <source>
        <dbReference type="EMBL" id="KAI6086176.1"/>
    </source>
</evidence>
<organism evidence="1 2">
    <name type="scientific">Hypoxylon rubiginosum</name>
    <dbReference type="NCBI Taxonomy" id="110542"/>
    <lineage>
        <taxon>Eukaryota</taxon>
        <taxon>Fungi</taxon>
        <taxon>Dikarya</taxon>
        <taxon>Ascomycota</taxon>
        <taxon>Pezizomycotina</taxon>
        <taxon>Sordariomycetes</taxon>
        <taxon>Xylariomycetidae</taxon>
        <taxon>Xylariales</taxon>
        <taxon>Hypoxylaceae</taxon>
        <taxon>Hypoxylon</taxon>
    </lineage>
</organism>
<comment type="caution">
    <text evidence="1">The sequence shown here is derived from an EMBL/GenBank/DDBJ whole genome shotgun (WGS) entry which is preliminary data.</text>
</comment>
<dbReference type="EMBL" id="MU394318">
    <property type="protein sequence ID" value="KAI6086176.1"/>
    <property type="molecule type" value="Genomic_DNA"/>
</dbReference>
<name>A0ACC0D0F9_9PEZI</name>
<gene>
    <name evidence="1" type="ORF">F4821DRAFT_239033</name>
</gene>
<evidence type="ECO:0000313" key="2">
    <source>
        <dbReference type="Proteomes" id="UP001497680"/>
    </source>
</evidence>
<reference evidence="1 2" key="1">
    <citation type="journal article" date="2022" name="New Phytol.">
        <title>Ecological generalism drives hyperdiversity of secondary metabolite gene clusters in xylarialean endophytes.</title>
        <authorList>
            <person name="Franco M.E.E."/>
            <person name="Wisecaver J.H."/>
            <person name="Arnold A.E."/>
            <person name="Ju Y.M."/>
            <person name="Slot J.C."/>
            <person name="Ahrendt S."/>
            <person name="Moore L.P."/>
            <person name="Eastman K.E."/>
            <person name="Scott K."/>
            <person name="Konkel Z."/>
            <person name="Mondo S.J."/>
            <person name="Kuo A."/>
            <person name="Hayes R.D."/>
            <person name="Haridas S."/>
            <person name="Andreopoulos B."/>
            <person name="Riley R."/>
            <person name="LaButti K."/>
            <person name="Pangilinan J."/>
            <person name="Lipzen A."/>
            <person name="Amirebrahimi M."/>
            <person name="Yan J."/>
            <person name="Adam C."/>
            <person name="Keymanesh K."/>
            <person name="Ng V."/>
            <person name="Louie K."/>
            <person name="Northen T."/>
            <person name="Drula E."/>
            <person name="Henrissat B."/>
            <person name="Hsieh H.M."/>
            <person name="Youens-Clark K."/>
            <person name="Lutzoni F."/>
            <person name="Miadlikowska J."/>
            <person name="Eastwood D.C."/>
            <person name="Hamelin R.C."/>
            <person name="Grigoriev I.V."/>
            <person name="U'Ren J.M."/>
        </authorList>
    </citation>
    <scope>NUCLEOTIDE SEQUENCE [LARGE SCALE GENOMIC DNA]</scope>
    <source>
        <strain evidence="1 2">ER1909</strain>
    </source>
</reference>
<proteinExistence type="predicted"/>
<keyword evidence="2" id="KW-1185">Reference proteome</keyword>
<protein>
    <submittedName>
        <fullName evidence="1">Uncharacterized protein</fullName>
    </submittedName>
</protein>
<accession>A0ACC0D0F9</accession>